<reference evidence="2 3" key="1">
    <citation type="submission" date="2016-03" db="EMBL/GenBank/DDBJ databases">
        <title>Draft Genome Assembly of Pseudomonas putida strain CBF10-2.</title>
        <authorList>
            <person name="Iyer R.S."/>
            <person name="Damania A."/>
        </authorList>
    </citation>
    <scope>NUCLEOTIDE SEQUENCE [LARGE SCALE GENOMIC DNA]</scope>
    <source>
        <strain evidence="2 3">CBF10-2</strain>
    </source>
</reference>
<feature type="transmembrane region" description="Helical" evidence="1">
    <location>
        <begin position="50"/>
        <end position="69"/>
    </location>
</feature>
<dbReference type="Pfam" id="PF05106">
    <property type="entry name" value="Phage_holin_3_1"/>
    <property type="match status" value="1"/>
</dbReference>
<gene>
    <name evidence="2" type="ORF">AYO28_16240</name>
</gene>
<evidence type="ECO:0000256" key="1">
    <source>
        <dbReference type="SAM" id="Phobius"/>
    </source>
</evidence>
<comment type="caution">
    <text evidence="2">The sequence shown here is derived from an EMBL/GenBank/DDBJ whole genome shotgun (WGS) entry which is preliminary data.</text>
</comment>
<proteinExistence type="predicted"/>
<keyword evidence="1" id="KW-0472">Membrane</keyword>
<sequence length="104" mass="11146">MPDRPETWAFLASWLEHNWPGLYAGLLAALIAALRVIYGGGKIRQLVIEAPLCGFVALSASHGLSLIGIPLSAAPFFGGLIGLLGIEFVRAAAKKTFTRKERTL</sequence>
<dbReference type="Proteomes" id="UP000077752">
    <property type="component" value="Unassembled WGS sequence"/>
</dbReference>
<organism evidence="2 3">
    <name type="scientific">Pseudomonas putida</name>
    <name type="common">Arthrobacter siderocapsulatus</name>
    <dbReference type="NCBI Taxonomy" id="303"/>
    <lineage>
        <taxon>Bacteria</taxon>
        <taxon>Pseudomonadati</taxon>
        <taxon>Pseudomonadota</taxon>
        <taxon>Gammaproteobacteria</taxon>
        <taxon>Pseudomonadales</taxon>
        <taxon>Pseudomonadaceae</taxon>
        <taxon>Pseudomonas</taxon>
    </lineage>
</organism>
<protein>
    <submittedName>
        <fullName evidence="2">Holin</fullName>
    </submittedName>
</protein>
<dbReference type="RefSeq" id="WP_064302652.1">
    <property type="nucleotide sequence ID" value="NZ_LUCV01000014.1"/>
</dbReference>
<keyword evidence="1" id="KW-1133">Transmembrane helix</keyword>
<evidence type="ECO:0000313" key="2">
    <source>
        <dbReference type="EMBL" id="OAI93050.1"/>
    </source>
</evidence>
<dbReference type="EMBL" id="LUCV01000014">
    <property type="protein sequence ID" value="OAI93050.1"/>
    <property type="molecule type" value="Genomic_DNA"/>
</dbReference>
<dbReference type="NCBIfam" id="TIGR01594">
    <property type="entry name" value="holin_lambda"/>
    <property type="match status" value="1"/>
</dbReference>
<keyword evidence="1" id="KW-0812">Transmembrane</keyword>
<accession>A0A177SRT6</accession>
<name>A0A177SRT6_PSEPU</name>
<evidence type="ECO:0000313" key="3">
    <source>
        <dbReference type="Proteomes" id="UP000077752"/>
    </source>
</evidence>
<dbReference type="InterPro" id="IPR006481">
    <property type="entry name" value="Phage_lambda_GpS_holin"/>
</dbReference>
<feature type="transmembrane region" description="Helical" evidence="1">
    <location>
        <begin position="75"/>
        <end position="93"/>
    </location>
</feature>
<dbReference type="AlphaFoldDB" id="A0A177SRT6"/>
<feature type="transmembrane region" description="Helical" evidence="1">
    <location>
        <begin position="20"/>
        <end position="38"/>
    </location>
</feature>